<evidence type="ECO:0000313" key="1">
    <source>
        <dbReference type="EMBL" id="CBX31819.1"/>
    </source>
</evidence>
<protein>
    <submittedName>
        <fullName evidence="1">Uncharacterized protein</fullName>
    </submittedName>
</protein>
<reference evidence="1" key="1">
    <citation type="journal article" date="2011" name="Environ. Microbiol.">
        <title>Genomic insights into the metabolic potential of the polycyclic aromatic hydrocarbon degrading sulfate-reducing Deltaproteobacterium N47.</title>
        <authorList>
            <person name="Bergmann F."/>
            <person name="Selesi D."/>
            <person name="Weinmaier T."/>
            <person name="Tischler P."/>
            <person name="Rattei T."/>
            <person name="Meckenstock R.U."/>
        </authorList>
    </citation>
    <scope>NUCLEOTIDE SEQUENCE</scope>
</reference>
<sequence length="40" mass="4649">MAILLFLIINFLQINSIKYKFGYIYEAITIGYGDYNKSVP</sequence>
<dbReference type="AlphaFoldDB" id="E1YMM5"/>
<name>E1YMM5_9BACT</name>
<gene>
    <name evidence="1" type="ORF">N47_N26440</name>
</gene>
<proteinExistence type="predicted"/>
<accession>E1YMM5</accession>
<dbReference type="EMBL" id="FR695879">
    <property type="protein sequence ID" value="CBX31819.1"/>
    <property type="molecule type" value="Genomic_DNA"/>
</dbReference>
<organism evidence="1">
    <name type="scientific">uncultured Desulfobacterium sp</name>
    <dbReference type="NCBI Taxonomy" id="201089"/>
    <lineage>
        <taxon>Bacteria</taxon>
        <taxon>Pseudomonadati</taxon>
        <taxon>Thermodesulfobacteriota</taxon>
        <taxon>Desulfobacteria</taxon>
        <taxon>Desulfobacterales</taxon>
        <taxon>Desulfobacteriaceae</taxon>
        <taxon>Desulfobacterium</taxon>
        <taxon>environmental samples</taxon>
    </lineage>
</organism>